<name>A0A0E9TE39_ANGAN</name>
<accession>A0A0E9TE39</accession>
<sequence length="48" mass="5450">MGENTAGNPFKHDINLTGAKSEGMHVFMRIQCLPHCLNLFFHFKCADK</sequence>
<protein>
    <submittedName>
        <fullName evidence="1">Uncharacterized protein</fullName>
    </submittedName>
</protein>
<dbReference type="EMBL" id="GBXM01057397">
    <property type="protein sequence ID" value="JAH51180.1"/>
    <property type="molecule type" value="Transcribed_RNA"/>
</dbReference>
<dbReference type="AlphaFoldDB" id="A0A0E9TE39"/>
<reference evidence="1" key="2">
    <citation type="journal article" date="2015" name="Fish Shellfish Immunol.">
        <title>Early steps in the European eel (Anguilla anguilla)-Vibrio vulnificus interaction in the gills: Role of the RtxA13 toxin.</title>
        <authorList>
            <person name="Callol A."/>
            <person name="Pajuelo D."/>
            <person name="Ebbesson L."/>
            <person name="Teles M."/>
            <person name="MacKenzie S."/>
            <person name="Amaro C."/>
        </authorList>
    </citation>
    <scope>NUCLEOTIDE SEQUENCE</scope>
</reference>
<reference evidence="1" key="1">
    <citation type="submission" date="2014-11" db="EMBL/GenBank/DDBJ databases">
        <authorList>
            <person name="Amaro Gonzalez C."/>
        </authorList>
    </citation>
    <scope>NUCLEOTIDE SEQUENCE</scope>
</reference>
<organism evidence="1">
    <name type="scientific">Anguilla anguilla</name>
    <name type="common">European freshwater eel</name>
    <name type="synonym">Muraena anguilla</name>
    <dbReference type="NCBI Taxonomy" id="7936"/>
    <lineage>
        <taxon>Eukaryota</taxon>
        <taxon>Metazoa</taxon>
        <taxon>Chordata</taxon>
        <taxon>Craniata</taxon>
        <taxon>Vertebrata</taxon>
        <taxon>Euteleostomi</taxon>
        <taxon>Actinopterygii</taxon>
        <taxon>Neopterygii</taxon>
        <taxon>Teleostei</taxon>
        <taxon>Anguilliformes</taxon>
        <taxon>Anguillidae</taxon>
        <taxon>Anguilla</taxon>
    </lineage>
</organism>
<proteinExistence type="predicted"/>
<evidence type="ECO:0000313" key="1">
    <source>
        <dbReference type="EMBL" id="JAH51180.1"/>
    </source>
</evidence>